<protein>
    <submittedName>
        <fullName evidence="2">Metal ABC transporter solute-binding protein, Zn/Mn family</fullName>
    </submittedName>
</protein>
<sequence length="303" mass="32955">MRINSNWLNASLLTLSLGIVPMASAELNIFACEPEYGAIASELAPNASVYSATTAFQDPHLVQARPSLIAKMRRADLAVCAGAQLEVGWLPMLQMKAANPAMNSTDKGLFFATDHVETLDKLDKVDRSMGDVHAEGNPHVHFSPGRMLQVARAMASKMEQLDPANAATYQANLKQFEQRWQAAIPKWEADAQVLKGKKVIGYHSSYRYLFDWLGVEQTADLEPKPGIPPSSSHLASLLSRAKQGDISAIVVASYQDRRGADWLAERTGLPVVVLPMTVGGDDQSTDMFGLYSSVIGKLKGTVQ</sequence>
<accession>A0ABV7GBD8</accession>
<evidence type="ECO:0000256" key="1">
    <source>
        <dbReference type="SAM" id="SignalP"/>
    </source>
</evidence>
<comment type="caution">
    <text evidence="2">The sequence shown here is derived from an EMBL/GenBank/DDBJ whole genome shotgun (WGS) entry which is preliminary data.</text>
</comment>
<dbReference type="InterPro" id="IPR006127">
    <property type="entry name" value="ZnuA-like"/>
</dbReference>
<dbReference type="PANTHER" id="PTHR42953:SF2">
    <property type="entry name" value="ADHESION PROTEIN"/>
    <property type="match status" value="1"/>
</dbReference>
<organism evidence="2 3">
    <name type="scientific">Shewanella submarina</name>
    <dbReference type="NCBI Taxonomy" id="2016376"/>
    <lineage>
        <taxon>Bacteria</taxon>
        <taxon>Pseudomonadati</taxon>
        <taxon>Pseudomonadota</taxon>
        <taxon>Gammaproteobacteria</taxon>
        <taxon>Alteromonadales</taxon>
        <taxon>Shewanellaceae</taxon>
        <taxon>Shewanella</taxon>
    </lineage>
</organism>
<dbReference type="RefSeq" id="WP_248936710.1">
    <property type="nucleotide sequence ID" value="NZ_JAKILF010000005.1"/>
</dbReference>
<dbReference type="CDD" id="cd01145">
    <property type="entry name" value="TroA_c"/>
    <property type="match status" value="1"/>
</dbReference>
<dbReference type="Proteomes" id="UP001595621">
    <property type="component" value="Unassembled WGS sequence"/>
</dbReference>
<dbReference type="PANTHER" id="PTHR42953">
    <property type="entry name" value="HIGH-AFFINITY ZINC UPTAKE SYSTEM PROTEIN ZNUA-RELATED"/>
    <property type="match status" value="1"/>
</dbReference>
<dbReference type="Pfam" id="PF01297">
    <property type="entry name" value="ZnuA"/>
    <property type="match status" value="1"/>
</dbReference>
<dbReference type="SUPFAM" id="SSF53807">
    <property type="entry name" value="Helical backbone' metal receptor"/>
    <property type="match status" value="1"/>
</dbReference>
<keyword evidence="3" id="KW-1185">Reference proteome</keyword>
<reference evidence="3" key="1">
    <citation type="journal article" date="2019" name="Int. J. Syst. Evol. Microbiol.">
        <title>The Global Catalogue of Microorganisms (GCM) 10K type strain sequencing project: providing services to taxonomists for standard genome sequencing and annotation.</title>
        <authorList>
            <consortium name="The Broad Institute Genomics Platform"/>
            <consortium name="The Broad Institute Genome Sequencing Center for Infectious Disease"/>
            <person name="Wu L."/>
            <person name="Ma J."/>
        </authorList>
    </citation>
    <scope>NUCLEOTIDE SEQUENCE [LARGE SCALE GENOMIC DNA]</scope>
    <source>
        <strain evidence="3">KCTC 52277</strain>
    </source>
</reference>
<feature type="chain" id="PRO_5046870359" evidence="1">
    <location>
        <begin position="26"/>
        <end position="303"/>
    </location>
</feature>
<dbReference type="InterPro" id="IPR050492">
    <property type="entry name" value="Bact_metal-bind_prot9"/>
</dbReference>
<evidence type="ECO:0000313" key="2">
    <source>
        <dbReference type="EMBL" id="MFC3136751.1"/>
    </source>
</evidence>
<dbReference type="EMBL" id="JBHRTD010000001">
    <property type="protein sequence ID" value="MFC3136751.1"/>
    <property type="molecule type" value="Genomic_DNA"/>
</dbReference>
<gene>
    <name evidence="2" type="ORF">ACFOE0_00905</name>
</gene>
<dbReference type="Gene3D" id="3.40.50.1980">
    <property type="entry name" value="Nitrogenase molybdenum iron protein domain"/>
    <property type="match status" value="2"/>
</dbReference>
<evidence type="ECO:0000313" key="3">
    <source>
        <dbReference type="Proteomes" id="UP001595621"/>
    </source>
</evidence>
<proteinExistence type="predicted"/>
<keyword evidence="1" id="KW-0732">Signal</keyword>
<feature type="signal peptide" evidence="1">
    <location>
        <begin position="1"/>
        <end position="25"/>
    </location>
</feature>
<name>A0ABV7GBD8_9GAMM</name>